<name>A0ABT8VQG8_9FLAO</name>
<dbReference type="EMBL" id="JAUMIT010000001">
    <property type="protein sequence ID" value="MDO3694220.1"/>
    <property type="molecule type" value="Genomic_DNA"/>
</dbReference>
<evidence type="ECO:0000313" key="1">
    <source>
        <dbReference type="EMBL" id="MDO3694220.1"/>
    </source>
</evidence>
<proteinExistence type="predicted"/>
<comment type="caution">
    <text evidence="1">The sequence shown here is derived from an EMBL/GenBank/DDBJ whole genome shotgun (WGS) entry which is preliminary data.</text>
</comment>
<protein>
    <submittedName>
        <fullName evidence="1">Uncharacterized protein</fullName>
    </submittedName>
</protein>
<gene>
    <name evidence="1" type="ORF">QVZ41_05060</name>
</gene>
<reference evidence="1" key="1">
    <citation type="submission" date="2023-07" db="EMBL/GenBank/DDBJ databases">
        <title>Wenyingzhuangia sp. chi5 genome sequencing and assembly.</title>
        <authorList>
            <person name="Park S."/>
        </authorList>
    </citation>
    <scope>NUCLEOTIDE SEQUENCE</scope>
    <source>
        <strain evidence="1">Chi5</strain>
    </source>
</reference>
<dbReference type="Proteomes" id="UP001168642">
    <property type="component" value="Unassembled WGS sequence"/>
</dbReference>
<accession>A0ABT8VQG8</accession>
<evidence type="ECO:0000313" key="2">
    <source>
        <dbReference type="Proteomes" id="UP001168642"/>
    </source>
</evidence>
<dbReference type="RefSeq" id="WP_302883457.1">
    <property type="nucleotide sequence ID" value="NZ_JAUMIT010000001.1"/>
</dbReference>
<organism evidence="1 2">
    <name type="scientific">Wenyingzhuangia gilva</name>
    <dbReference type="NCBI Taxonomy" id="3057677"/>
    <lineage>
        <taxon>Bacteria</taxon>
        <taxon>Pseudomonadati</taxon>
        <taxon>Bacteroidota</taxon>
        <taxon>Flavobacteriia</taxon>
        <taxon>Flavobacteriales</taxon>
        <taxon>Flavobacteriaceae</taxon>
        <taxon>Wenyingzhuangia</taxon>
    </lineage>
</organism>
<keyword evidence="2" id="KW-1185">Reference proteome</keyword>
<sequence length="194" mass="22661">MIKYLFLFLITSTIYSQENDFFIENLNKINGVFNIPEGYKVEDFNIEYTWCWDGKNESGILKTLSNTDESILIGVIINCPDENSIKVARSYNPDWTADTNYINAFKNKADTINYPVRYYATSYVKEKLNADRAVEYSRGCTRSYKEKYTHNKIVMIGKKDVGYIQIDFLYTDAAKKTIYDEIDKVLPMLVKFKE</sequence>